<dbReference type="GO" id="GO:0022625">
    <property type="term" value="C:cytosolic large ribosomal subunit"/>
    <property type="evidence" value="ECO:0007669"/>
    <property type="project" value="TreeGrafter"/>
</dbReference>
<dbReference type="InterPro" id="IPR036049">
    <property type="entry name" value="Ribosomal_uL29_sf"/>
</dbReference>
<dbReference type="InterPro" id="IPR001854">
    <property type="entry name" value="Ribosomal_uL29"/>
</dbReference>
<dbReference type="Pfam" id="PF00831">
    <property type="entry name" value="Ribosomal_L29"/>
    <property type="match status" value="1"/>
</dbReference>
<evidence type="ECO:0000256" key="1">
    <source>
        <dbReference type="ARBA" id="ARBA00009254"/>
    </source>
</evidence>
<dbReference type="Proteomes" id="UP000294887">
    <property type="component" value="Unassembled WGS sequence"/>
</dbReference>
<dbReference type="EMBL" id="SMFQ01000005">
    <property type="protein sequence ID" value="TCJ82778.1"/>
    <property type="molecule type" value="Genomic_DNA"/>
</dbReference>
<dbReference type="RefSeq" id="WP_131907282.1">
    <property type="nucleotide sequence ID" value="NZ_BAAAFU010000007.1"/>
</dbReference>
<comment type="similarity">
    <text evidence="1 5">Belongs to the universal ribosomal protein uL29 family.</text>
</comment>
<evidence type="ECO:0000256" key="3">
    <source>
        <dbReference type="ARBA" id="ARBA00023274"/>
    </source>
</evidence>
<organism evidence="6 7">
    <name type="scientific">Cocleimonas flava</name>
    <dbReference type="NCBI Taxonomy" id="634765"/>
    <lineage>
        <taxon>Bacteria</taxon>
        <taxon>Pseudomonadati</taxon>
        <taxon>Pseudomonadota</taxon>
        <taxon>Gammaproteobacteria</taxon>
        <taxon>Thiotrichales</taxon>
        <taxon>Thiotrichaceae</taxon>
        <taxon>Cocleimonas</taxon>
    </lineage>
</organism>
<dbReference type="CDD" id="cd00427">
    <property type="entry name" value="Ribosomal_L29_HIP"/>
    <property type="match status" value="1"/>
</dbReference>
<name>A0A4R1EUK1_9GAMM</name>
<reference evidence="6 7" key="1">
    <citation type="submission" date="2019-03" db="EMBL/GenBank/DDBJ databases">
        <title>Genomic Encyclopedia of Type Strains, Phase IV (KMG-IV): sequencing the most valuable type-strain genomes for metagenomic binning, comparative biology and taxonomic classification.</title>
        <authorList>
            <person name="Goeker M."/>
        </authorList>
    </citation>
    <scope>NUCLEOTIDE SEQUENCE [LARGE SCALE GENOMIC DNA]</scope>
    <source>
        <strain evidence="6 7">DSM 24830</strain>
    </source>
</reference>
<evidence type="ECO:0000313" key="6">
    <source>
        <dbReference type="EMBL" id="TCJ82778.1"/>
    </source>
</evidence>
<dbReference type="GO" id="GO:0006412">
    <property type="term" value="P:translation"/>
    <property type="evidence" value="ECO:0007669"/>
    <property type="project" value="UniProtKB-UniRule"/>
</dbReference>
<accession>A0A4R1EUK1</accession>
<evidence type="ECO:0000256" key="4">
    <source>
        <dbReference type="ARBA" id="ARBA00035204"/>
    </source>
</evidence>
<keyword evidence="7" id="KW-1185">Reference proteome</keyword>
<keyword evidence="2 5" id="KW-0689">Ribosomal protein</keyword>
<dbReference type="OrthoDB" id="9815192at2"/>
<dbReference type="PANTHER" id="PTHR10916">
    <property type="entry name" value="60S RIBOSOMAL PROTEIN L35/50S RIBOSOMAL PROTEIN L29"/>
    <property type="match status" value="1"/>
</dbReference>
<comment type="caution">
    <text evidence="6">The sequence shown here is derived from an EMBL/GenBank/DDBJ whole genome shotgun (WGS) entry which is preliminary data.</text>
</comment>
<gene>
    <name evidence="5" type="primary">rpmC</name>
    <name evidence="6" type="ORF">EV695_3510</name>
</gene>
<dbReference type="AlphaFoldDB" id="A0A4R1EUK1"/>
<sequence length="67" mass="7793">MKANEIRKKNTEELSTELLESLKEQFVLRMQRASGQLNRPSEMKKVRRKIARIKTIMNEMQSTGAGE</sequence>
<dbReference type="Gene3D" id="1.10.287.310">
    <property type="match status" value="1"/>
</dbReference>
<dbReference type="HAMAP" id="MF_00374">
    <property type="entry name" value="Ribosomal_uL29"/>
    <property type="match status" value="1"/>
</dbReference>
<evidence type="ECO:0000313" key="7">
    <source>
        <dbReference type="Proteomes" id="UP000294887"/>
    </source>
</evidence>
<dbReference type="InterPro" id="IPR050063">
    <property type="entry name" value="Ribosomal_protein_uL29"/>
</dbReference>
<dbReference type="PANTHER" id="PTHR10916:SF0">
    <property type="entry name" value="LARGE RIBOSOMAL SUBUNIT PROTEIN UL29C"/>
    <property type="match status" value="1"/>
</dbReference>
<evidence type="ECO:0000256" key="2">
    <source>
        <dbReference type="ARBA" id="ARBA00022980"/>
    </source>
</evidence>
<dbReference type="SUPFAM" id="SSF46561">
    <property type="entry name" value="Ribosomal protein L29 (L29p)"/>
    <property type="match status" value="1"/>
</dbReference>
<keyword evidence="3 5" id="KW-0687">Ribonucleoprotein</keyword>
<evidence type="ECO:0000256" key="5">
    <source>
        <dbReference type="HAMAP-Rule" id="MF_00374"/>
    </source>
</evidence>
<dbReference type="NCBIfam" id="TIGR00012">
    <property type="entry name" value="L29"/>
    <property type="match status" value="1"/>
</dbReference>
<dbReference type="FunFam" id="1.10.287.310:FF:000001">
    <property type="entry name" value="50S ribosomal protein L29"/>
    <property type="match status" value="1"/>
</dbReference>
<protein>
    <recommendedName>
        <fullName evidence="4 5">Large ribosomal subunit protein uL29</fullName>
    </recommendedName>
</protein>
<proteinExistence type="inferred from homology"/>
<dbReference type="GO" id="GO:0003735">
    <property type="term" value="F:structural constituent of ribosome"/>
    <property type="evidence" value="ECO:0007669"/>
    <property type="project" value="InterPro"/>
</dbReference>